<dbReference type="Gene3D" id="3.30.1490.180">
    <property type="entry name" value="RNA polymerase ii"/>
    <property type="match status" value="1"/>
</dbReference>
<dbReference type="Pfam" id="PF05000">
    <property type="entry name" value="RNA_pol_Rpb1_4"/>
    <property type="match status" value="1"/>
</dbReference>
<dbReference type="GO" id="GO:0003677">
    <property type="term" value="F:DNA binding"/>
    <property type="evidence" value="ECO:0007669"/>
    <property type="project" value="InterPro"/>
</dbReference>
<organism evidence="9">
    <name type="scientific">viral metagenome</name>
    <dbReference type="NCBI Taxonomy" id="1070528"/>
    <lineage>
        <taxon>unclassified sequences</taxon>
        <taxon>metagenomes</taxon>
        <taxon>organismal metagenomes</taxon>
    </lineage>
</organism>
<feature type="domain" description="RNA polymerase N-terminal" evidence="8">
    <location>
        <begin position="196"/>
        <end position="540"/>
    </location>
</feature>
<dbReference type="Gene3D" id="6.20.50.80">
    <property type="match status" value="1"/>
</dbReference>
<keyword evidence="6" id="KW-0804">Transcription</keyword>
<keyword evidence="4" id="KW-0808">Transferase</keyword>
<dbReference type="SUPFAM" id="SSF64484">
    <property type="entry name" value="beta and beta-prime subunits of DNA dependent RNA-polymerase"/>
    <property type="match status" value="1"/>
</dbReference>
<dbReference type="AlphaFoldDB" id="A0A6C0K2D0"/>
<dbReference type="InterPro" id="IPR000722">
    <property type="entry name" value="RNA_pol_asu"/>
</dbReference>
<dbReference type="InterPro" id="IPR007080">
    <property type="entry name" value="RNA_pol_Rpb1_1"/>
</dbReference>
<evidence type="ECO:0000256" key="1">
    <source>
        <dbReference type="ARBA" id="ARBA00006460"/>
    </source>
</evidence>
<dbReference type="InterPro" id="IPR006592">
    <property type="entry name" value="RNA_pol_N"/>
</dbReference>
<proteinExistence type="inferred from homology"/>
<evidence type="ECO:0000256" key="2">
    <source>
        <dbReference type="ARBA" id="ARBA00012418"/>
    </source>
</evidence>
<dbReference type="Gene3D" id="2.40.40.20">
    <property type="match status" value="1"/>
</dbReference>
<dbReference type="InterPro" id="IPR038120">
    <property type="entry name" value="Rpb1_funnel_sf"/>
</dbReference>
<keyword evidence="3" id="KW-0240">DNA-directed RNA polymerase</keyword>
<evidence type="ECO:0000313" key="9">
    <source>
        <dbReference type="EMBL" id="QHU11723.1"/>
    </source>
</evidence>
<dbReference type="Pfam" id="PF04983">
    <property type="entry name" value="RNA_pol_Rpb1_3"/>
    <property type="match status" value="1"/>
</dbReference>
<dbReference type="Gene3D" id="1.10.274.100">
    <property type="entry name" value="RNA polymerase Rpb1, domain 3"/>
    <property type="match status" value="1"/>
</dbReference>
<dbReference type="GO" id="GO:0006351">
    <property type="term" value="P:DNA-templated transcription"/>
    <property type="evidence" value="ECO:0007669"/>
    <property type="project" value="InterPro"/>
</dbReference>
<evidence type="ECO:0000256" key="3">
    <source>
        <dbReference type="ARBA" id="ARBA00022478"/>
    </source>
</evidence>
<dbReference type="Pfam" id="PF04997">
    <property type="entry name" value="RNA_pol_Rpb1_1"/>
    <property type="match status" value="1"/>
</dbReference>
<comment type="catalytic activity">
    <reaction evidence="7">
        <text>RNA(n) + a ribonucleoside 5'-triphosphate = RNA(n+1) + diphosphate</text>
        <dbReference type="Rhea" id="RHEA:21248"/>
        <dbReference type="Rhea" id="RHEA-COMP:14527"/>
        <dbReference type="Rhea" id="RHEA-COMP:17342"/>
        <dbReference type="ChEBI" id="CHEBI:33019"/>
        <dbReference type="ChEBI" id="CHEBI:61557"/>
        <dbReference type="ChEBI" id="CHEBI:140395"/>
        <dbReference type="EC" id="2.7.7.6"/>
    </reaction>
</comment>
<dbReference type="InterPro" id="IPR007081">
    <property type="entry name" value="RNA_pol_Rpb1_5"/>
</dbReference>
<evidence type="ECO:0000256" key="4">
    <source>
        <dbReference type="ARBA" id="ARBA00022679"/>
    </source>
</evidence>
<evidence type="ECO:0000259" key="8">
    <source>
        <dbReference type="SMART" id="SM00663"/>
    </source>
</evidence>
<dbReference type="PANTHER" id="PTHR19376">
    <property type="entry name" value="DNA-DIRECTED RNA POLYMERASE"/>
    <property type="match status" value="1"/>
</dbReference>
<comment type="similarity">
    <text evidence="1">Belongs to the RNA polymerase beta' chain family.</text>
</comment>
<dbReference type="GO" id="GO:0000428">
    <property type="term" value="C:DNA-directed RNA polymerase complex"/>
    <property type="evidence" value="ECO:0007669"/>
    <property type="project" value="UniProtKB-KW"/>
</dbReference>
<dbReference type="InterPro" id="IPR045867">
    <property type="entry name" value="DNA-dir_RpoC_beta_prime"/>
</dbReference>
<dbReference type="InterPro" id="IPR007083">
    <property type="entry name" value="RNA_pol_Rpb1_4"/>
</dbReference>
<accession>A0A6C0K2D0</accession>
<evidence type="ECO:0000256" key="7">
    <source>
        <dbReference type="ARBA" id="ARBA00048552"/>
    </source>
</evidence>
<dbReference type="EMBL" id="MN740788">
    <property type="protein sequence ID" value="QHU11723.1"/>
    <property type="molecule type" value="Genomic_DNA"/>
</dbReference>
<dbReference type="InterPro" id="IPR007066">
    <property type="entry name" value="RNA_pol_Rpb1_3"/>
</dbReference>
<sequence>MELRELDFIQFGIYSPEEVIKNSVCEVHNVKLTGPNSVYDERMGVMEANKKCVTCGQTEKKCIGHFGHIVLNIDVLNPLFNKLTMLILKCICYKCSRILLSKEQLELNNLLKYQKHTRFNRIVEKMDKIDFCTHCETIQPRYLFCTQDKHFYMIFKMDGEMMRMQMFENEIRKIFKNVISEDIVLMGFDPSNFHPKNLVLNVLPVIPPVARPFILADNLTCDDDLTIQYQEIVKANFHIGDPNTNDSKRTKFTHALKFRIKSLFDNSGDRQRVSNGRPLKGIKKRLTGKEGLIRNNLMGKRVDKSARTVIGPDPTLDVDEIAIPREVADILCYPVRINDHNKAYLESLIEQGRVNFVLKDEGNIRINIKYATMNQGTKLFYGDVVMNKDGGGMRVIKREADIFSLAPGEIVYRNGKLLRNVKENTFKPYPLQVGDVVERKLQDGDILLLNRQPTLHRGSMIAQKVKIRPGKTIRLNLAITSSFNADFDGDEMNLHCPNTPETEAELRILSSLQENIISNQSSKANIVIVQDSLLGSYMMTIKRTKPFSRDTFFQIAYSLGEESLRGLDKKVTAYRRVKGITDPGYYDGKMLFSLLLPDDFFQEDHNKTDLEEPEMKIEEGLLLRGAIGKSNLSKGANSIITLLYHEYGEARCVRFLNEVQFLTNHFLMYHGFSIGVGDCKVTKYDEIQKNISRAFTKAKSIEEHTQDPRLREVYILYALSGARDTGMAIAQRALETTNNFLSTVTSGAKGDYFNIAQITGLLGQQNLNGERIQPTLNNFSRTLPHYPVEKVHYDEDMSFESRGFIRSSFIHGLKPREYFFHAMTGREGITDTAMKTATSGYIQRRMIKIAEDVQVKYDGTVRNSANSIIQMAYGDNFLDPMHTVFVKNKPMPCNISRIMKKINHRHAASTSKKGLV</sequence>
<dbReference type="PANTHER" id="PTHR19376:SF32">
    <property type="entry name" value="DNA-DIRECTED RNA POLYMERASE III SUBUNIT RPC1"/>
    <property type="match status" value="1"/>
</dbReference>
<dbReference type="Pfam" id="PF04998">
    <property type="entry name" value="RNA_pol_Rpb1_5"/>
    <property type="match status" value="1"/>
</dbReference>
<dbReference type="FunFam" id="2.40.40.20:FF:000019">
    <property type="entry name" value="DNA-directed RNA polymerase II subunit RPB1"/>
    <property type="match status" value="1"/>
</dbReference>
<dbReference type="InterPro" id="IPR044893">
    <property type="entry name" value="RNA_pol_Rpb1_clamp_domain"/>
</dbReference>
<dbReference type="Gene3D" id="1.10.132.30">
    <property type="match status" value="1"/>
</dbReference>
<evidence type="ECO:0000256" key="6">
    <source>
        <dbReference type="ARBA" id="ARBA00023163"/>
    </source>
</evidence>
<evidence type="ECO:0000256" key="5">
    <source>
        <dbReference type="ARBA" id="ARBA00022695"/>
    </source>
</evidence>
<dbReference type="InterPro" id="IPR042102">
    <property type="entry name" value="RNA_pol_Rpb1_3_sf"/>
</dbReference>
<dbReference type="GO" id="GO:0003899">
    <property type="term" value="F:DNA-directed RNA polymerase activity"/>
    <property type="evidence" value="ECO:0007669"/>
    <property type="project" value="UniProtKB-EC"/>
</dbReference>
<dbReference type="SMART" id="SM00663">
    <property type="entry name" value="RPOLA_N"/>
    <property type="match status" value="1"/>
</dbReference>
<dbReference type="Gene3D" id="6.10.250.2940">
    <property type="match status" value="1"/>
</dbReference>
<reference evidence="9" key="1">
    <citation type="journal article" date="2020" name="Nature">
        <title>Giant virus diversity and host interactions through global metagenomics.</title>
        <authorList>
            <person name="Schulz F."/>
            <person name="Roux S."/>
            <person name="Paez-Espino D."/>
            <person name="Jungbluth S."/>
            <person name="Walsh D.A."/>
            <person name="Denef V.J."/>
            <person name="McMahon K.D."/>
            <person name="Konstantinidis K.T."/>
            <person name="Eloe-Fadrosh E.A."/>
            <person name="Kyrpides N.C."/>
            <person name="Woyke T."/>
        </authorList>
    </citation>
    <scope>NUCLEOTIDE SEQUENCE</scope>
    <source>
        <strain evidence="9">GVMAG-S-1101169-75</strain>
    </source>
</reference>
<dbReference type="Pfam" id="PF00623">
    <property type="entry name" value="RNA_pol_Rpb1_2"/>
    <property type="match status" value="2"/>
</dbReference>
<keyword evidence="5" id="KW-0548">Nucleotidyltransferase</keyword>
<dbReference type="Gene3D" id="4.10.860.120">
    <property type="entry name" value="RNA polymerase II, clamp domain"/>
    <property type="match status" value="1"/>
</dbReference>
<name>A0A6C0K2D0_9ZZZZ</name>
<dbReference type="EC" id="2.7.7.6" evidence="2"/>
<protein>
    <recommendedName>
        <fullName evidence="2">DNA-directed RNA polymerase</fullName>
        <ecNumber evidence="2">2.7.7.6</ecNumber>
    </recommendedName>
</protein>